<keyword evidence="5" id="KW-1185">Reference proteome</keyword>
<dbReference type="InterPro" id="IPR051504">
    <property type="entry name" value="Plant_metabolite_acyltrans"/>
</dbReference>
<sequence>MALNIIKTTRVSPATNSSPDSTNSLILPLTFFDLRWIRSHPTQQVLFYKLSHSESSREHFHTSILPKLSLSLSLVLRHYLPLAGHLTWWTPHDPKPRITVSNDSTVSLTIAESEADFSIVSGKGLRL</sequence>
<reference evidence="4 5" key="1">
    <citation type="submission" date="2022-03" db="EMBL/GenBank/DDBJ databases">
        <authorList>
            <person name="Macdonald S."/>
            <person name="Ahmed S."/>
            <person name="Newling K."/>
        </authorList>
    </citation>
    <scope>NUCLEOTIDE SEQUENCE [LARGE SCALE GENOMIC DNA]</scope>
</reference>
<accession>A0ABC8KU19</accession>
<keyword evidence="2" id="KW-0012">Acyltransferase</keyword>
<proteinExistence type="predicted"/>
<dbReference type="Gene3D" id="3.30.559.10">
    <property type="entry name" value="Chloramphenicol acetyltransferase-like domain"/>
    <property type="match status" value="1"/>
</dbReference>
<dbReference type="AlphaFoldDB" id="A0ABC8KU19"/>
<feature type="region of interest" description="Disordered" evidence="3">
    <location>
        <begin position="1"/>
        <end position="20"/>
    </location>
</feature>
<evidence type="ECO:0000313" key="4">
    <source>
        <dbReference type="EMBL" id="CAH8362048.1"/>
    </source>
</evidence>
<keyword evidence="1" id="KW-0808">Transferase</keyword>
<evidence type="ECO:0000256" key="3">
    <source>
        <dbReference type="SAM" id="MobiDB-lite"/>
    </source>
</evidence>
<evidence type="ECO:0000256" key="2">
    <source>
        <dbReference type="ARBA" id="ARBA00023315"/>
    </source>
</evidence>
<name>A0ABC8KU19_ERUVS</name>
<dbReference type="GO" id="GO:0016747">
    <property type="term" value="F:acyltransferase activity, transferring groups other than amino-acyl groups"/>
    <property type="evidence" value="ECO:0007669"/>
    <property type="project" value="UniProtKB-ARBA"/>
</dbReference>
<dbReference type="Proteomes" id="UP001642260">
    <property type="component" value="Unassembled WGS sequence"/>
</dbReference>
<comment type="caution">
    <text evidence="4">The sequence shown here is derived from an EMBL/GenBank/DDBJ whole genome shotgun (WGS) entry which is preliminary data.</text>
</comment>
<dbReference type="EMBL" id="CAKOAT010322932">
    <property type="protein sequence ID" value="CAH8362048.1"/>
    <property type="molecule type" value="Genomic_DNA"/>
</dbReference>
<dbReference type="Pfam" id="PF02458">
    <property type="entry name" value="Transferase"/>
    <property type="match status" value="1"/>
</dbReference>
<dbReference type="PANTHER" id="PTHR31625">
    <property type="match status" value="1"/>
</dbReference>
<evidence type="ECO:0000313" key="5">
    <source>
        <dbReference type="Proteomes" id="UP001642260"/>
    </source>
</evidence>
<evidence type="ECO:0000256" key="1">
    <source>
        <dbReference type="ARBA" id="ARBA00022679"/>
    </source>
</evidence>
<protein>
    <submittedName>
        <fullName evidence="4">Uncharacterized protein</fullName>
    </submittedName>
</protein>
<organism evidence="4 5">
    <name type="scientific">Eruca vesicaria subsp. sativa</name>
    <name type="common">Garden rocket</name>
    <name type="synonym">Eruca sativa</name>
    <dbReference type="NCBI Taxonomy" id="29727"/>
    <lineage>
        <taxon>Eukaryota</taxon>
        <taxon>Viridiplantae</taxon>
        <taxon>Streptophyta</taxon>
        <taxon>Embryophyta</taxon>
        <taxon>Tracheophyta</taxon>
        <taxon>Spermatophyta</taxon>
        <taxon>Magnoliopsida</taxon>
        <taxon>eudicotyledons</taxon>
        <taxon>Gunneridae</taxon>
        <taxon>Pentapetalae</taxon>
        <taxon>rosids</taxon>
        <taxon>malvids</taxon>
        <taxon>Brassicales</taxon>
        <taxon>Brassicaceae</taxon>
        <taxon>Brassiceae</taxon>
        <taxon>Eruca</taxon>
    </lineage>
</organism>
<gene>
    <name evidence="4" type="ORF">ERUC_LOCUS27804</name>
</gene>
<dbReference type="InterPro" id="IPR023213">
    <property type="entry name" value="CAT-like_dom_sf"/>
</dbReference>